<proteinExistence type="inferred from homology"/>
<evidence type="ECO:0000256" key="1">
    <source>
        <dbReference type="ARBA" id="ARBA00004123"/>
    </source>
</evidence>
<keyword evidence="4" id="KW-0804">Transcription</keyword>
<feature type="compositionally biased region" description="Basic residues" evidence="7">
    <location>
        <begin position="33"/>
        <end position="48"/>
    </location>
</feature>
<dbReference type="Pfam" id="PF00847">
    <property type="entry name" value="AP2"/>
    <property type="match status" value="1"/>
</dbReference>
<dbReference type="GO" id="GO:0009873">
    <property type="term" value="P:ethylene-activated signaling pathway"/>
    <property type="evidence" value="ECO:0007669"/>
    <property type="project" value="InterPro"/>
</dbReference>
<feature type="region of interest" description="Disordered" evidence="7">
    <location>
        <begin position="28"/>
        <end position="72"/>
    </location>
</feature>
<evidence type="ECO:0000256" key="3">
    <source>
        <dbReference type="ARBA" id="ARBA00023125"/>
    </source>
</evidence>
<reference evidence="10" key="1">
    <citation type="submission" date="2025-08" db="UniProtKB">
        <authorList>
            <consortium name="RefSeq"/>
        </authorList>
    </citation>
    <scope>IDENTIFICATION</scope>
    <source>
        <tissue evidence="10">Young leaves</tissue>
    </source>
</reference>
<name>A0A6J1JTV1_CUCMA</name>
<dbReference type="PROSITE" id="PS51032">
    <property type="entry name" value="AP2_ERF"/>
    <property type="match status" value="1"/>
</dbReference>
<dbReference type="InterPro" id="IPR001471">
    <property type="entry name" value="AP2/ERF_dom"/>
</dbReference>
<dbReference type="KEGG" id="cmax:111488287"/>
<feature type="region of interest" description="Disordered" evidence="7">
    <location>
        <begin position="217"/>
        <end position="248"/>
    </location>
</feature>
<comment type="subcellular location">
    <subcellularLocation>
        <location evidence="1">Nucleus</location>
    </subcellularLocation>
</comment>
<dbReference type="PRINTS" id="PR00367">
    <property type="entry name" value="ETHRSPELEMNT"/>
</dbReference>
<keyword evidence="9" id="KW-1185">Reference proteome</keyword>
<dbReference type="InterPro" id="IPR036955">
    <property type="entry name" value="AP2/ERF_dom_sf"/>
</dbReference>
<feature type="compositionally biased region" description="Polar residues" evidence="7">
    <location>
        <begin position="63"/>
        <end position="72"/>
    </location>
</feature>
<dbReference type="InterPro" id="IPR016177">
    <property type="entry name" value="DNA-bd_dom_sf"/>
</dbReference>
<gene>
    <name evidence="10" type="primary">LOC111488287</name>
</gene>
<dbReference type="SMART" id="SM00380">
    <property type="entry name" value="AP2"/>
    <property type="match status" value="1"/>
</dbReference>
<keyword evidence="5" id="KW-0539">Nucleus</keyword>
<evidence type="ECO:0000259" key="8">
    <source>
        <dbReference type="PROSITE" id="PS51032"/>
    </source>
</evidence>
<dbReference type="CDD" id="cd00018">
    <property type="entry name" value="AP2"/>
    <property type="match status" value="1"/>
</dbReference>
<evidence type="ECO:0000313" key="10">
    <source>
        <dbReference type="RefSeq" id="XP_022991755.1"/>
    </source>
</evidence>
<comment type="similarity">
    <text evidence="6">Belongs to the AP2/ERF transcription factor family. ERF subfamily.</text>
</comment>
<feature type="compositionally biased region" description="Basic and acidic residues" evidence="7">
    <location>
        <begin position="230"/>
        <end position="239"/>
    </location>
</feature>
<sequence>CSTCFPLPGFLWLCHCVKIKRKETICKKESSRSKRKRKRKVDRRHGKRALPWEAAAEEKETDQSFPLSATLSAPLPNQETERKIHYRGVRQRPWGKWAAEIRDPKKAARVWLGTFDTAEAAAIAYDNAALRFKGTKAKLNFPERVQANPAEFGFLPSTGGAAAAPATVASLSSSSSVALLPPLPQEEAFPGLQQYAQLLSSTDADFPYYSSTLLNQQPHYPFSSSPSHPRQQDHDHYGKDFGAGGSTN</sequence>
<evidence type="ECO:0000313" key="9">
    <source>
        <dbReference type="Proteomes" id="UP000504608"/>
    </source>
</evidence>
<keyword evidence="2" id="KW-0805">Transcription regulation</keyword>
<evidence type="ECO:0000256" key="4">
    <source>
        <dbReference type="ARBA" id="ARBA00023163"/>
    </source>
</evidence>
<dbReference type="FunFam" id="3.30.730.10:FF:000001">
    <property type="entry name" value="Ethylene-responsive transcription factor 2"/>
    <property type="match status" value="1"/>
</dbReference>
<dbReference type="OrthoDB" id="1925932at2759"/>
<dbReference type="PANTHER" id="PTHR31190">
    <property type="entry name" value="DNA-BINDING DOMAIN"/>
    <property type="match status" value="1"/>
</dbReference>
<dbReference type="InterPro" id="IPR044808">
    <property type="entry name" value="ERF_plant"/>
</dbReference>
<feature type="non-terminal residue" evidence="10">
    <location>
        <position position="1"/>
    </location>
</feature>
<evidence type="ECO:0000256" key="2">
    <source>
        <dbReference type="ARBA" id="ARBA00023015"/>
    </source>
</evidence>
<dbReference type="PANTHER" id="PTHR31190:SF489">
    <property type="entry name" value="ETHYLENE-RESPONSIVE TRANSCRIPTION FACTOR ERF113-RELATED"/>
    <property type="match status" value="1"/>
</dbReference>
<dbReference type="GeneID" id="111488287"/>
<dbReference type="RefSeq" id="XP_022991755.1">
    <property type="nucleotide sequence ID" value="XM_023135987.1"/>
</dbReference>
<keyword evidence="3" id="KW-0238">DNA-binding</keyword>
<dbReference type="Gene3D" id="3.30.730.10">
    <property type="entry name" value="AP2/ERF domain"/>
    <property type="match status" value="1"/>
</dbReference>
<organism evidence="9 10">
    <name type="scientific">Cucurbita maxima</name>
    <name type="common">Pumpkin</name>
    <name type="synonym">Winter squash</name>
    <dbReference type="NCBI Taxonomy" id="3661"/>
    <lineage>
        <taxon>Eukaryota</taxon>
        <taxon>Viridiplantae</taxon>
        <taxon>Streptophyta</taxon>
        <taxon>Embryophyta</taxon>
        <taxon>Tracheophyta</taxon>
        <taxon>Spermatophyta</taxon>
        <taxon>Magnoliopsida</taxon>
        <taxon>eudicotyledons</taxon>
        <taxon>Gunneridae</taxon>
        <taxon>Pentapetalae</taxon>
        <taxon>rosids</taxon>
        <taxon>fabids</taxon>
        <taxon>Cucurbitales</taxon>
        <taxon>Cucurbitaceae</taxon>
        <taxon>Cucurbiteae</taxon>
        <taxon>Cucurbita</taxon>
    </lineage>
</organism>
<dbReference type="Proteomes" id="UP000504608">
    <property type="component" value="Unplaced"/>
</dbReference>
<feature type="domain" description="AP2/ERF" evidence="8">
    <location>
        <begin position="85"/>
        <end position="142"/>
    </location>
</feature>
<feature type="compositionally biased region" description="Low complexity" evidence="7">
    <location>
        <begin position="218"/>
        <end position="229"/>
    </location>
</feature>
<dbReference type="GO" id="GO:0003677">
    <property type="term" value="F:DNA binding"/>
    <property type="evidence" value="ECO:0007669"/>
    <property type="project" value="UniProtKB-KW"/>
</dbReference>
<evidence type="ECO:0000256" key="5">
    <source>
        <dbReference type="ARBA" id="ARBA00023242"/>
    </source>
</evidence>
<protein>
    <submittedName>
        <fullName evidence="10">Ethylene-responsive transcription factor ERF113-like</fullName>
    </submittedName>
</protein>
<evidence type="ECO:0000256" key="6">
    <source>
        <dbReference type="ARBA" id="ARBA00024343"/>
    </source>
</evidence>
<evidence type="ECO:0000256" key="7">
    <source>
        <dbReference type="SAM" id="MobiDB-lite"/>
    </source>
</evidence>
<dbReference type="SUPFAM" id="SSF54171">
    <property type="entry name" value="DNA-binding domain"/>
    <property type="match status" value="1"/>
</dbReference>
<dbReference type="GO" id="GO:0005634">
    <property type="term" value="C:nucleus"/>
    <property type="evidence" value="ECO:0007669"/>
    <property type="project" value="UniProtKB-SubCell"/>
</dbReference>
<dbReference type="GO" id="GO:0003700">
    <property type="term" value="F:DNA-binding transcription factor activity"/>
    <property type="evidence" value="ECO:0007669"/>
    <property type="project" value="InterPro"/>
</dbReference>
<dbReference type="AlphaFoldDB" id="A0A6J1JTV1"/>
<accession>A0A6J1JTV1</accession>